<gene>
    <name evidence="1" type="ORF">DFH08DRAFT_807088</name>
</gene>
<accession>A0AAD7A5B9</accession>
<proteinExistence type="predicted"/>
<dbReference type="AlphaFoldDB" id="A0AAD7A5B9"/>
<comment type="caution">
    <text evidence="1">The sequence shown here is derived from an EMBL/GenBank/DDBJ whole genome shotgun (WGS) entry which is preliminary data.</text>
</comment>
<dbReference type="Proteomes" id="UP001218218">
    <property type="component" value="Unassembled WGS sequence"/>
</dbReference>
<name>A0AAD7A5B9_9AGAR</name>
<keyword evidence="2" id="KW-1185">Reference proteome</keyword>
<evidence type="ECO:0000313" key="1">
    <source>
        <dbReference type="EMBL" id="KAJ7349741.1"/>
    </source>
</evidence>
<reference evidence="1" key="1">
    <citation type="submission" date="2023-03" db="EMBL/GenBank/DDBJ databases">
        <title>Massive genome expansion in bonnet fungi (Mycena s.s.) driven by repeated elements and novel gene families across ecological guilds.</title>
        <authorList>
            <consortium name="Lawrence Berkeley National Laboratory"/>
            <person name="Harder C.B."/>
            <person name="Miyauchi S."/>
            <person name="Viragh M."/>
            <person name="Kuo A."/>
            <person name="Thoen E."/>
            <person name="Andreopoulos B."/>
            <person name="Lu D."/>
            <person name="Skrede I."/>
            <person name="Drula E."/>
            <person name="Henrissat B."/>
            <person name="Morin E."/>
            <person name="Kohler A."/>
            <person name="Barry K."/>
            <person name="LaButti K."/>
            <person name="Morin E."/>
            <person name="Salamov A."/>
            <person name="Lipzen A."/>
            <person name="Mereny Z."/>
            <person name="Hegedus B."/>
            <person name="Baldrian P."/>
            <person name="Stursova M."/>
            <person name="Weitz H."/>
            <person name="Taylor A."/>
            <person name="Grigoriev I.V."/>
            <person name="Nagy L.G."/>
            <person name="Martin F."/>
            <person name="Kauserud H."/>
        </authorList>
    </citation>
    <scope>NUCLEOTIDE SEQUENCE</scope>
    <source>
        <strain evidence="1">CBHHK002</strain>
    </source>
</reference>
<sequence length="116" mass="12301">MSLAPTTADATCILCVASLAFLLARPLSFVFEQFVDSLPAIPAHSSKIKHVSLNPNKPDTSGVVRGAPQLAVGPLFQIISFFGVCTLNLESTDACPSSTPRTRNTLPQSVYAGLKR</sequence>
<dbReference type="EMBL" id="JARIHO010000015">
    <property type="protein sequence ID" value="KAJ7349741.1"/>
    <property type="molecule type" value="Genomic_DNA"/>
</dbReference>
<protein>
    <submittedName>
        <fullName evidence="1">Uncharacterized protein</fullName>
    </submittedName>
</protein>
<evidence type="ECO:0000313" key="2">
    <source>
        <dbReference type="Proteomes" id="UP001218218"/>
    </source>
</evidence>
<organism evidence="1 2">
    <name type="scientific">Mycena albidolilacea</name>
    <dbReference type="NCBI Taxonomy" id="1033008"/>
    <lineage>
        <taxon>Eukaryota</taxon>
        <taxon>Fungi</taxon>
        <taxon>Dikarya</taxon>
        <taxon>Basidiomycota</taxon>
        <taxon>Agaricomycotina</taxon>
        <taxon>Agaricomycetes</taxon>
        <taxon>Agaricomycetidae</taxon>
        <taxon>Agaricales</taxon>
        <taxon>Marasmiineae</taxon>
        <taxon>Mycenaceae</taxon>
        <taxon>Mycena</taxon>
    </lineage>
</organism>